<reference evidence="4" key="1">
    <citation type="submission" date="2016-02" db="EMBL/GenBank/DDBJ databases">
        <title>Draft genome sequence of Microdochium bolleyi, a fungal endophyte of beachgrass.</title>
        <authorList>
            <consortium name="DOE Joint Genome Institute"/>
            <person name="David A.S."/>
            <person name="May G."/>
            <person name="Haridas S."/>
            <person name="Lim J."/>
            <person name="Wang M."/>
            <person name="Labutti K."/>
            <person name="Lipzen A."/>
            <person name="Barry K."/>
            <person name="Grigoriev I.V."/>
        </authorList>
    </citation>
    <scope>NUCLEOTIDE SEQUENCE [LARGE SCALE GENOMIC DNA]</scope>
    <source>
        <strain evidence="4">J235TASD1</strain>
    </source>
</reference>
<dbReference type="Gene3D" id="3.90.1200.10">
    <property type="match status" value="1"/>
</dbReference>
<evidence type="ECO:0000256" key="2">
    <source>
        <dbReference type="ARBA" id="ARBA00048655"/>
    </source>
</evidence>
<dbReference type="PANTHER" id="PTHR12149:SF8">
    <property type="entry name" value="PROTEIN-RIBULOSAMINE 3-KINASE"/>
    <property type="match status" value="1"/>
</dbReference>
<name>A0A136IYB0_9PEZI</name>
<dbReference type="InterPro" id="IPR011009">
    <property type="entry name" value="Kinase-like_dom_sf"/>
</dbReference>
<dbReference type="OrthoDB" id="5772781at2759"/>
<dbReference type="PANTHER" id="PTHR12149">
    <property type="entry name" value="FRUCTOSAMINE 3 KINASE-RELATED PROTEIN"/>
    <property type="match status" value="1"/>
</dbReference>
<keyword evidence="4" id="KW-1185">Reference proteome</keyword>
<evidence type="ECO:0000313" key="4">
    <source>
        <dbReference type="Proteomes" id="UP000070501"/>
    </source>
</evidence>
<dbReference type="EMBL" id="KQ964254">
    <property type="protein sequence ID" value="KXJ89902.1"/>
    <property type="molecule type" value="Genomic_DNA"/>
</dbReference>
<organism evidence="3 4">
    <name type="scientific">Microdochium bolleyi</name>
    <dbReference type="NCBI Taxonomy" id="196109"/>
    <lineage>
        <taxon>Eukaryota</taxon>
        <taxon>Fungi</taxon>
        <taxon>Dikarya</taxon>
        <taxon>Ascomycota</taxon>
        <taxon>Pezizomycotina</taxon>
        <taxon>Sordariomycetes</taxon>
        <taxon>Xylariomycetidae</taxon>
        <taxon>Xylariales</taxon>
        <taxon>Microdochiaceae</taxon>
        <taxon>Microdochium</taxon>
    </lineage>
</organism>
<keyword evidence="3" id="KW-0418">Kinase</keyword>
<dbReference type="SUPFAM" id="SSF56112">
    <property type="entry name" value="Protein kinase-like (PK-like)"/>
    <property type="match status" value="1"/>
</dbReference>
<gene>
    <name evidence="3" type="ORF">Micbo1qcDRAFT_165282</name>
</gene>
<dbReference type="InterPro" id="IPR016477">
    <property type="entry name" value="Fructo-/Ketosamine-3-kinase"/>
</dbReference>
<accession>A0A136IYB0</accession>
<dbReference type="EC" id="2.7.1.172" evidence="1"/>
<dbReference type="GO" id="GO:0016301">
    <property type="term" value="F:kinase activity"/>
    <property type="evidence" value="ECO:0007669"/>
    <property type="project" value="UniProtKB-KW"/>
</dbReference>
<comment type="catalytic activity">
    <reaction evidence="2">
        <text>N(6)-D-ribulosyl-L-lysyl-[protein] + ATP = N(6)-(3-O-phospho-D-ribulosyl)-L-lysyl-[protein] + ADP + H(+)</text>
        <dbReference type="Rhea" id="RHEA:48432"/>
        <dbReference type="Rhea" id="RHEA-COMP:12103"/>
        <dbReference type="Rhea" id="RHEA-COMP:12104"/>
        <dbReference type="ChEBI" id="CHEBI:15378"/>
        <dbReference type="ChEBI" id="CHEBI:30616"/>
        <dbReference type="ChEBI" id="CHEBI:90418"/>
        <dbReference type="ChEBI" id="CHEBI:90420"/>
        <dbReference type="ChEBI" id="CHEBI:456216"/>
        <dbReference type="EC" id="2.7.1.172"/>
    </reaction>
    <physiologicalReaction direction="left-to-right" evidence="2">
        <dbReference type="Rhea" id="RHEA:48433"/>
    </physiologicalReaction>
</comment>
<proteinExistence type="predicted"/>
<sequence>MSHAERESQAALKQYITNNTVVPTAWGLLASDLSRSFLLVPFLNLLPRCPPPSSLLGILKTLHMTSVSPTGKFGFHVNTFFGPLPMLNDWTGSWEHYYGRQWDSDVKLVQAAHGADAELQRLAHEFRDKVIARLLRPLQTGGRSVRPVLCHGDLWDGNVQVDAQRGEGVLFDGVCFYGHGESEFPRPPFLVIELQLGV</sequence>
<keyword evidence="3" id="KW-0808">Transferase</keyword>
<evidence type="ECO:0000313" key="3">
    <source>
        <dbReference type="EMBL" id="KXJ89902.1"/>
    </source>
</evidence>
<dbReference type="InParanoid" id="A0A136IYB0"/>
<dbReference type="AlphaFoldDB" id="A0A136IYB0"/>
<protein>
    <recommendedName>
        <fullName evidence="1">protein-ribulosamine 3-kinase</fullName>
        <ecNumber evidence="1">2.7.1.172</ecNumber>
    </recommendedName>
</protein>
<dbReference type="Pfam" id="PF03881">
    <property type="entry name" value="Fructosamin_kin"/>
    <property type="match status" value="1"/>
</dbReference>
<dbReference type="Proteomes" id="UP000070501">
    <property type="component" value="Unassembled WGS sequence"/>
</dbReference>
<dbReference type="GO" id="GO:0102193">
    <property type="term" value="F:protein-ribulosamine 3-kinase activity"/>
    <property type="evidence" value="ECO:0007669"/>
    <property type="project" value="UniProtKB-EC"/>
</dbReference>
<evidence type="ECO:0000256" key="1">
    <source>
        <dbReference type="ARBA" id="ARBA00011961"/>
    </source>
</evidence>